<keyword evidence="4" id="KW-0346">Stress response</keyword>
<organism evidence="7 8">
    <name type="scientific">Plantactinospora solaniradicis</name>
    <dbReference type="NCBI Taxonomy" id="1723736"/>
    <lineage>
        <taxon>Bacteria</taxon>
        <taxon>Bacillati</taxon>
        <taxon>Actinomycetota</taxon>
        <taxon>Actinomycetes</taxon>
        <taxon>Micromonosporales</taxon>
        <taxon>Micromonosporaceae</taxon>
        <taxon>Plantactinospora</taxon>
    </lineage>
</organism>
<evidence type="ECO:0000313" key="7">
    <source>
        <dbReference type="EMBL" id="MFC6018235.1"/>
    </source>
</evidence>
<dbReference type="InterPro" id="IPR043129">
    <property type="entry name" value="ATPase_NBD"/>
</dbReference>
<dbReference type="Gene3D" id="3.90.640.10">
    <property type="entry name" value="Actin, Chain A, domain 4"/>
    <property type="match status" value="1"/>
</dbReference>
<feature type="transmembrane region" description="Helical" evidence="6">
    <location>
        <begin position="434"/>
        <end position="452"/>
    </location>
</feature>
<dbReference type="SUPFAM" id="SSF53067">
    <property type="entry name" value="Actin-like ATPase domain"/>
    <property type="match status" value="2"/>
</dbReference>
<dbReference type="PROSITE" id="PS01036">
    <property type="entry name" value="HSP70_3"/>
    <property type="match status" value="1"/>
</dbReference>
<name>A0ABW1K916_9ACTN</name>
<protein>
    <submittedName>
        <fullName evidence="7">Hsp70 family protein</fullName>
    </submittedName>
</protein>
<dbReference type="InterPro" id="IPR018181">
    <property type="entry name" value="Heat_shock_70_CS"/>
</dbReference>
<dbReference type="Pfam" id="PF00012">
    <property type="entry name" value="HSP70"/>
    <property type="match status" value="1"/>
</dbReference>
<evidence type="ECO:0000256" key="1">
    <source>
        <dbReference type="ARBA" id="ARBA00007381"/>
    </source>
</evidence>
<dbReference type="PANTHER" id="PTHR42749">
    <property type="entry name" value="CELL SHAPE-DETERMINING PROTEIN MREB"/>
    <property type="match status" value="1"/>
</dbReference>
<dbReference type="EMBL" id="JBHSPR010000013">
    <property type="protein sequence ID" value="MFC6018235.1"/>
    <property type="molecule type" value="Genomic_DNA"/>
</dbReference>
<keyword evidence="5" id="KW-0143">Chaperone</keyword>
<keyword evidence="6" id="KW-0472">Membrane</keyword>
<gene>
    <name evidence="7" type="ORF">ACFP2T_18750</name>
</gene>
<dbReference type="PRINTS" id="PR00301">
    <property type="entry name" value="HEATSHOCK70"/>
</dbReference>
<dbReference type="RefSeq" id="WP_377423424.1">
    <property type="nucleotide sequence ID" value="NZ_JBHSPR010000013.1"/>
</dbReference>
<evidence type="ECO:0000313" key="8">
    <source>
        <dbReference type="Proteomes" id="UP001596203"/>
    </source>
</evidence>
<evidence type="ECO:0000256" key="6">
    <source>
        <dbReference type="SAM" id="Phobius"/>
    </source>
</evidence>
<accession>A0ABW1K916</accession>
<dbReference type="InterPro" id="IPR013126">
    <property type="entry name" value="Hsp_70_fam"/>
</dbReference>
<feature type="transmembrane region" description="Helical" evidence="6">
    <location>
        <begin position="489"/>
        <end position="509"/>
    </location>
</feature>
<keyword evidence="6" id="KW-0812">Transmembrane</keyword>
<sequence>MTAAEVRLGIDFGTTSTVAVLRRGAGAVTPLLFDSSPLLGSGVFAGPDTEVLTGADAYRAGLAHPGGFEPHPKRRVDEGTVWLDEREIAVVDLVAAVLARVGREASRVAGVAPAMVMVTHPATWGRARTDVLRDAARRAGLGEVRLVPEPIAAAAYFTTALGRQLPEGHALSVYDLGAGTFDTSVLRRHGAGFETLAAGGLADLGGVDLDHLVVEHARLMTGEVAGEAWGRLDWPRTTDDQRARRTLWDGARAVKEQLSRHATADLYVPLVDLTVQLTREEFERTARPLLERSVEVTLTTLRQAGVSREVMAGLFLVGGSSRVPLVASLLHRTLGLAPTVIEQPELAVATGSLHLDHSGYAAPAPGTTPDPVPRPSAIGVVRAELHQRADRPPPVSRTRRTNPMVITAAAALALLLPTDIALGALILMKQGPAGVVYLLGTQLITAIAWAFIRTRRIPRPGRGHAVLIILTTVVAVPAVVLLFRTSGLSTLPSATAVTAAMTIAVGALLPARHADSAET</sequence>
<keyword evidence="6" id="KW-1133">Transmembrane helix</keyword>
<dbReference type="Gene3D" id="3.30.420.40">
    <property type="match status" value="2"/>
</dbReference>
<keyword evidence="2" id="KW-0547">Nucleotide-binding</keyword>
<dbReference type="Proteomes" id="UP001596203">
    <property type="component" value="Unassembled WGS sequence"/>
</dbReference>
<evidence type="ECO:0000256" key="5">
    <source>
        <dbReference type="ARBA" id="ARBA00023186"/>
    </source>
</evidence>
<dbReference type="PANTHER" id="PTHR42749:SF1">
    <property type="entry name" value="CELL SHAPE-DETERMINING PROTEIN MREB"/>
    <property type="match status" value="1"/>
</dbReference>
<reference evidence="8" key="1">
    <citation type="journal article" date="2019" name="Int. J. Syst. Evol. Microbiol.">
        <title>The Global Catalogue of Microorganisms (GCM) 10K type strain sequencing project: providing services to taxonomists for standard genome sequencing and annotation.</title>
        <authorList>
            <consortium name="The Broad Institute Genomics Platform"/>
            <consortium name="The Broad Institute Genome Sequencing Center for Infectious Disease"/>
            <person name="Wu L."/>
            <person name="Ma J."/>
        </authorList>
    </citation>
    <scope>NUCLEOTIDE SEQUENCE [LARGE SCALE GENOMIC DNA]</scope>
    <source>
        <strain evidence="8">ZS-35-S2</strain>
    </source>
</reference>
<comment type="caution">
    <text evidence="7">The sequence shown here is derived from an EMBL/GenBank/DDBJ whole genome shotgun (WGS) entry which is preliminary data.</text>
</comment>
<feature type="transmembrane region" description="Helical" evidence="6">
    <location>
        <begin position="405"/>
        <end position="428"/>
    </location>
</feature>
<evidence type="ECO:0000256" key="3">
    <source>
        <dbReference type="ARBA" id="ARBA00022840"/>
    </source>
</evidence>
<comment type="similarity">
    <text evidence="1">Belongs to the heat shock protein 70 family.</text>
</comment>
<proteinExistence type="inferred from homology"/>
<evidence type="ECO:0000256" key="2">
    <source>
        <dbReference type="ARBA" id="ARBA00022741"/>
    </source>
</evidence>
<feature type="transmembrane region" description="Helical" evidence="6">
    <location>
        <begin position="464"/>
        <end position="483"/>
    </location>
</feature>
<keyword evidence="3" id="KW-0067">ATP-binding</keyword>
<evidence type="ECO:0000256" key="4">
    <source>
        <dbReference type="ARBA" id="ARBA00023016"/>
    </source>
</evidence>
<keyword evidence="8" id="KW-1185">Reference proteome</keyword>